<evidence type="ECO:0000256" key="1">
    <source>
        <dbReference type="ARBA" id="ARBA00005596"/>
    </source>
</evidence>
<feature type="binding site" evidence="5">
    <location>
        <position position="317"/>
    </location>
    <ligand>
        <name>substrate</name>
    </ligand>
</feature>
<dbReference type="PRINTS" id="PR00149">
    <property type="entry name" value="FUMRATELYASE"/>
</dbReference>
<feature type="active site" description="Proton donor/acceptor" evidence="5">
    <location>
        <position position="186"/>
    </location>
</feature>
<name>A0A917LSN7_9GAMM</name>
<feature type="domain" description="Fumarase C C-terminal" evidence="7">
    <location>
        <begin position="406"/>
        <end position="458"/>
    </location>
</feature>
<protein>
    <recommendedName>
        <fullName evidence="5">Fumarate hydratase class II</fullName>
        <shortName evidence="5">Fumarase C</shortName>
        <ecNumber evidence="5">4.2.1.2</ecNumber>
    </recommendedName>
    <alternativeName>
        <fullName evidence="5">Aerobic fumarase</fullName>
    </alternativeName>
    <alternativeName>
        <fullName evidence="5">Iron-independent fumarase</fullName>
    </alternativeName>
</protein>
<dbReference type="FunFam" id="1.20.200.10:FF:000001">
    <property type="entry name" value="Fumarate hydratase, mitochondrial"/>
    <property type="match status" value="1"/>
</dbReference>
<feature type="site" description="Important for catalytic activity" evidence="5">
    <location>
        <position position="329"/>
    </location>
</feature>
<comment type="similarity">
    <text evidence="1">Belongs to the class-II fumarase/aspartase family. Aspartase subfamily.</text>
</comment>
<keyword evidence="9" id="KW-1185">Reference proteome</keyword>
<dbReference type="InterPro" id="IPR005677">
    <property type="entry name" value="Fum_hydII"/>
</dbReference>
<comment type="caution">
    <text evidence="8">The sequence shown here is derived from an EMBL/GenBank/DDBJ whole genome shotgun (WGS) entry which is preliminary data.</text>
</comment>
<evidence type="ECO:0000256" key="5">
    <source>
        <dbReference type="HAMAP-Rule" id="MF_00743"/>
    </source>
</evidence>
<dbReference type="GO" id="GO:0006108">
    <property type="term" value="P:malate metabolic process"/>
    <property type="evidence" value="ECO:0007669"/>
    <property type="project" value="TreeGrafter"/>
</dbReference>
<dbReference type="Pfam" id="PF10415">
    <property type="entry name" value="FumaraseC_C"/>
    <property type="match status" value="1"/>
</dbReference>
<evidence type="ECO:0000313" key="9">
    <source>
        <dbReference type="Proteomes" id="UP000627715"/>
    </source>
</evidence>
<dbReference type="PROSITE" id="PS00163">
    <property type="entry name" value="FUMARATE_LYASES"/>
    <property type="match status" value="1"/>
</dbReference>
<keyword evidence="5" id="KW-0816">Tricarboxylic acid cycle</keyword>
<comment type="catalytic activity">
    <reaction evidence="5">
        <text>(S)-malate = fumarate + H2O</text>
        <dbReference type="Rhea" id="RHEA:12460"/>
        <dbReference type="ChEBI" id="CHEBI:15377"/>
        <dbReference type="ChEBI" id="CHEBI:15589"/>
        <dbReference type="ChEBI" id="CHEBI:29806"/>
        <dbReference type="EC" id="4.2.1.2"/>
    </reaction>
</comment>
<keyword evidence="5" id="KW-0963">Cytoplasm</keyword>
<dbReference type="InterPro" id="IPR018951">
    <property type="entry name" value="Fumarase_C_C"/>
</dbReference>
<gene>
    <name evidence="8" type="primary">fumC2</name>
    <name evidence="5" type="synonym">fumC</name>
    <name evidence="8" type="ORF">GCM10011403_09330</name>
</gene>
<dbReference type="InterPro" id="IPR024083">
    <property type="entry name" value="Fumarase/histidase_N"/>
</dbReference>
<dbReference type="InterPro" id="IPR022761">
    <property type="entry name" value="Fumarate_lyase_N"/>
</dbReference>
<dbReference type="Gene3D" id="1.10.40.30">
    <property type="entry name" value="Fumarase/aspartase (C-terminal domain)"/>
    <property type="match status" value="1"/>
</dbReference>
<dbReference type="OrthoDB" id="9802809at2"/>
<accession>A0A917LSN7</accession>
<dbReference type="PANTHER" id="PTHR11444">
    <property type="entry name" value="ASPARTATEAMMONIA/ARGININOSUCCINATE/ADENYLOSUCCINATE LYASE"/>
    <property type="match status" value="1"/>
</dbReference>
<dbReference type="AlphaFoldDB" id="A0A917LSN7"/>
<dbReference type="Proteomes" id="UP000627715">
    <property type="component" value="Unassembled WGS sequence"/>
</dbReference>
<evidence type="ECO:0000313" key="8">
    <source>
        <dbReference type="EMBL" id="GGG54322.1"/>
    </source>
</evidence>
<proteinExistence type="inferred from homology"/>
<feature type="domain" description="Fumarate lyase N-terminal" evidence="6">
    <location>
        <begin position="13"/>
        <end position="340"/>
    </location>
</feature>
<feature type="binding site" description="in site B" evidence="5">
    <location>
        <begin position="128"/>
        <end position="131"/>
    </location>
    <ligand>
        <name>substrate</name>
    </ligand>
</feature>
<feature type="binding site" evidence="5">
    <location>
        <begin position="97"/>
        <end position="99"/>
    </location>
    <ligand>
        <name>substrate</name>
    </ligand>
</feature>
<feature type="binding site" evidence="5">
    <location>
        <position position="185"/>
    </location>
    <ligand>
        <name>substrate</name>
    </ligand>
</feature>
<evidence type="ECO:0000256" key="3">
    <source>
        <dbReference type="ARBA" id="ARBA00011881"/>
    </source>
</evidence>
<dbReference type="Gene3D" id="1.10.275.10">
    <property type="entry name" value="Fumarase/aspartase (N-terminal domain)"/>
    <property type="match status" value="1"/>
</dbReference>
<dbReference type="InterPro" id="IPR000362">
    <property type="entry name" value="Fumarate_lyase_fam"/>
</dbReference>
<organism evidence="8 9">
    <name type="scientific">Pseudohongiella nitratireducens</name>
    <dbReference type="NCBI Taxonomy" id="1768907"/>
    <lineage>
        <taxon>Bacteria</taxon>
        <taxon>Pseudomonadati</taxon>
        <taxon>Pseudomonadota</taxon>
        <taxon>Gammaproteobacteria</taxon>
        <taxon>Pseudomonadales</taxon>
        <taxon>Pseudohongiellaceae</taxon>
        <taxon>Pseudohongiella</taxon>
    </lineage>
</organism>
<dbReference type="GO" id="GO:0006106">
    <property type="term" value="P:fumarate metabolic process"/>
    <property type="evidence" value="ECO:0007669"/>
    <property type="project" value="InterPro"/>
</dbReference>
<dbReference type="RefSeq" id="WP_068812236.1">
    <property type="nucleotide sequence ID" value="NZ_BMIY01000004.1"/>
</dbReference>
<sequence>MSTRQETDSLGVVEVPADALWGAQTQRSRENFKIGNHRFDAAFIRAFIQLKKAAAIANSKLGSLDSERRDLIAQACDQLLAGDCSGHFPLSVWQTGSGTQTNMNVNEVIANLGNELAGGVRGKYTPLHPNDHVNMSQSSNDTFPTVMHMVALQGMHEMRDSLGDIIETLLGLEKKFASVLKSGRTHMMDATPVTFAQEVSAWRSQLQFCDQQLSDTAPVVRQLAIGGSAVGTGLNTHPAWAATVVEELARITDIPFVVADNHFMLLAAHEALLTLHGHYNTLATSLFKIANDIRLMNSGPRCGLAEVKVPANEPGSSIMPGKVNPTQAEALTMVCLRVMGNNSTVSMAGSQGHFQLNVFKPLIVHTLMESQQLLADAIDSFDQHCLQGLQVNEAVMANYVARSLMLVTALSPVIGYEQAAKAAKHADQHSVSLKEAVVALSLMSADEFDEAVDPGRMTAPGKE</sequence>
<evidence type="ECO:0000259" key="7">
    <source>
        <dbReference type="Pfam" id="PF10415"/>
    </source>
</evidence>
<dbReference type="CDD" id="cd01362">
    <property type="entry name" value="Fumarase_classII"/>
    <property type="match status" value="1"/>
</dbReference>
<evidence type="ECO:0000259" key="6">
    <source>
        <dbReference type="Pfam" id="PF00206"/>
    </source>
</evidence>
<dbReference type="Gene3D" id="1.20.200.10">
    <property type="entry name" value="Fumarase/aspartase (Central domain)"/>
    <property type="match status" value="1"/>
</dbReference>
<dbReference type="FunFam" id="1.10.40.30:FF:000002">
    <property type="entry name" value="Fumarate hydratase class II"/>
    <property type="match status" value="1"/>
</dbReference>
<dbReference type="Pfam" id="PF00206">
    <property type="entry name" value="Lyase_1"/>
    <property type="match status" value="1"/>
</dbReference>
<dbReference type="HAMAP" id="MF_00743">
    <property type="entry name" value="FumaraseC"/>
    <property type="match status" value="1"/>
</dbReference>
<dbReference type="NCBIfam" id="NF008909">
    <property type="entry name" value="PRK12273.1"/>
    <property type="match status" value="1"/>
</dbReference>
<dbReference type="GO" id="GO:0004333">
    <property type="term" value="F:fumarate hydratase activity"/>
    <property type="evidence" value="ECO:0007669"/>
    <property type="project" value="UniProtKB-UniRule"/>
</dbReference>
<dbReference type="EC" id="4.2.1.2" evidence="5"/>
<dbReference type="InterPro" id="IPR008948">
    <property type="entry name" value="L-Aspartase-like"/>
</dbReference>
<dbReference type="EMBL" id="BMIY01000004">
    <property type="protein sequence ID" value="GGG54322.1"/>
    <property type="molecule type" value="Genomic_DNA"/>
</dbReference>
<dbReference type="FunFam" id="1.10.275.10:FF:000001">
    <property type="entry name" value="Fumarate hydratase, mitochondrial"/>
    <property type="match status" value="1"/>
</dbReference>
<reference evidence="8" key="1">
    <citation type="journal article" date="2014" name="Int. J. Syst. Evol. Microbiol.">
        <title>Complete genome sequence of Corynebacterium casei LMG S-19264T (=DSM 44701T), isolated from a smear-ripened cheese.</title>
        <authorList>
            <consortium name="US DOE Joint Genome Institute (JGI-PGF)"/>
            <person name="Walter F."/>
            <person name="Albersmeier A."/>
            <person name="Kalinowski J."/>
            <person name="Ruckert C."/>
        </authorList>
    </citation>
    <scope>NUCLEOTIDE SEQUENCE</scope>
    <source>
        <strain evidence="8">CGMCC 1.15425</strain>
    </source>
</reference>
<comment type="subunit">
    <text evidence="3 5">Homotetramer.</text>
</comment>
<feature type="active site" evidence="5">
    <location>
        <position position="316"/>
    </location>
</feature>
<evidence type="ECO:0000256" key="2">
    <source>
        <dbReference type="ARBA" id="ARBA00009084"/>
    </source>
</evidence>
<dbReference type="SUPFAM" id="SSF48557">
    <property type="entry name" value="L-aspartase-like"/>
    <property type="match status" value="1"/>
</dbReference>
<comment type="subcellular location">
    <subcellularLocation>
        <location evidence="5">Cytoplasm</location>
    </subcellularLocation>
</comment>
<evidence type="ECO:0000256" key="4">
    <source>
        <dbReference type="ARBA" id="ARBA00023239"/>
    </source>
</evidence>
<feature type="binding site" evidence="5">
    <location>
        <begin position="322"/>
        <end position="324"/>
    </location>
    <ligand>
        <name>substrate</name>
    </ligand>
</feature>
<dbReference type="PANTHER" id="PTHR11444:SF1">
    <property type="entry name" value="FUMARATE HYDRATASE, MITOCHONDRIAL"/>
    <property type="match status" value="1"/>
</dbReference>
<keyword evidence="4 5" id="KW-0456">Lyase</keyword>
<dbReference type="InterPro" id="IPR020557">
    <property type="entry name" value="Fumarate_lyase_CS"/>
</dbReference>
<reference evidence="8" key="2">
    <citation type="submission" date="2020-09" db="EMBL/GenBank/DDBJ databases">
        <authorList>
            <person name="Sun Q."/>
            <person name="Zhou Y."/>
        </authorList>
    </citation>
    <scope>NUCLEOTIDE SEQUENCE</scope>
    <source>
        <strain evidence="8">CGMCC 1.15425</strain>
    </source>
</reference>
<comment type="miscellaneous">
    <text evidence="5">There are 2 substrate-binding sites: the catalytic A site, and the non-catalytic B site that may play a role in the transfer of substrate or product between the active site and the solvent. Alternatively, the B site may bind allosteric effectors.</text>
</comment>
<comment type="function">
    <text evidence="5">Involved in the TCA cycle. Catalyzes the stereospecific interconversion of fumarate to L-malate.</text>
</comment>
<comment type="similarity">
    <text evidence="2 5">Belongs to the class-II fumarase/aspartase family. Fumarase subfamily.</text>
</comment>
<comment type="pathway">
    <text evidence="5">Carbohydrate metabolism; tricarboxylic acid cycle; (S)-malate from fumarate: step 1/1.</text>
</comment>
<dbReference type="GO" id="GO:0006099">
    <property type="term" value="P:tricarboxylic acid cycle"/>
    <property type="evidence" value="ECO:0007669"/>
    <property type="project" value="UniProtKB-UniRule"/>
</dbReference>
<dbReference type="GO" id="GO:0005737">
    <property type="term" value="C:cytoplasm"/>
    <property type="evidence" value="ECO:0007669"/>
    <property type="project" value="UniProtKB-SubCell"/>
</dbReference>
<feature type="binding site" evidence="5">
    <location>
        <begin position="138"/>
        <end position="140"/>
    </location>
    <ligand>
        <name>substrate</name>
    </ligand>
</feature>